<evidence type="ECO:0000313" key="3">
    <source>
        <dbReference type="Proteomes" id="UP001629156"/>
    </source>
</evidence>
<protein>
    <submittedName>
        <fullName evidence="2">Alpha/beta hydrolase</fullName>
    </submittedName>
</protein>
<accession>A0ABW8Z0Q4</accession>
<dbReference type="SUPFAM" id="SSF53474">
    <property type="entry name" value="alpha/beta-Hydrolases"/>
    <property type="match status" value="1"/>
</dbReference>
<dbReference type="GO" id="GO:0016787">
    <property type="term" value="F:hydrolase activity"/>
    <property type="evidence" value="ECO:0007669"/>
    <property type="project" value="UniProtKB-KW"/>
</dbReference>
<dbReference type="PANTHER" id="PTHR43798">
    <property type="entry name" value="MONOACYLGLYCEROL LIPASE"/>
    <property type="match status" value="1"/>
</dbReference>
<sequence length="288" mass="32491">MRELLLTVIAKLIGGYINLLSYIKPQKALSLAYRYFSGPRAGKLIQNKLPGILKEAKAEMVTINNNIFQMYTWAGMPGKETVLLVHGWESNASRWKLLISYLKKSGCTIIALDAPAHGLSSGTEFSIPLYAKFVDYIVKQCRPFAMVGHSLGGITALYYQATYKQDIIKKLIVMGAPCDFNMILKNFTRNLRLNSKIRTLMKKHLANVYGMEPDLFCGDTFASEIKIEGLLIHDNKDKTVPLKDAKKIAEAWPDAEFLITKGLGHSMHDDAMYRKIYSFIFTKHKSIT</sequence>
<feature type="domain" description="AB hydrolase-1" evidence="1">
    <location>
        <begin position="81"/>
        <end position="178"/>
    </location>
</feature>
<dbReference type="EMBL" id="JBELPZ010000025">
    <property type="protein sequence ID" value="MFL9845944.1"/>
    <property type="molecule type" value="Genomic_DNA"/>
</dbReference>
<dbReference type="InterPro" id="IPR029058">
    <property type="entry name" value="AB_hydrolase_fold"/>
</dbReference>
<gene>
    <name evidence="2" type="ORF">ABS766_16095</name>
</gene>
<keyword evidence="2" id="KW-0378">Hydrolase</keyword>
<evidence type="ECO:0000259" key="1">
    <source>
        <dbReference type="Pfam" id="PF00561"/>
    </source>
</evidence>
<evidence type="ECO:0000313" key="2">
    <source>
        <dbReference type="EMBL" id="MFL9845944.1"/>
    </source>
</evidence>
<reference evidence="2 3" key="1">
    <citation type="submission" date="2024-06" db="EMBL/GenBank/DDBJ databases">
        <authorList>
            <person name="Kaempfer P."/>
            <person name="Viver T."/>
        </authorList>
    </citation>
    <scope>NUCLEOTIDE SEQUENCE [LARGE SCALE GENOMIC DNA]</scope>
    <source>
        <strain evidence="2 3">ST-119</strain>
    </source>
</reference>
<dbReference type="PANTHER" id="PTHR43798:SF33">
    <property type="entry name" value="HYDROLASE, PUTATIVE (AFU_ORTHOLOGUE AFUA_2G14860)-RELATED"/>
    <property type="match status" value="1"/>
</dbReference>
<organism evidence="2 3">
    <name type="scientific">Flavobacterium rhizosphaerae</name>
    <dbReference type="NCBI Taxonomy" id="3163298"/>
    <lineage>
        <taxon>Bacteria</taxon>
        <taxon>Pseudomonadati</taxon>
        <taxon>Bacteroidota</taxon>
        <taxon>Flavobacteriia</taxon>
        <taxon>Flavobacteriales</taxon>
        <taxon>Flavobacteriaceae</taxon>
        <taxon>Flavobacterium</taxon>
    </lineage>
</organism>
<dbReference type="Pfam" id="PF00561">
    <property type="entry name" value="Abhydrolase_1"/>
    <property type="match status" value="1"/>
</dbReference>
<dbReference type="Proteomes" id="UP001629156">
    <property type="component" value="Unassembled WGS sequence"/>
</dbReference>
<keyword evidence="3" id="KW-1185">Reference proteome</keyword>
<name>A0ABW8Z0Q4_9FLAO</name>
<comment type="caution">
    <text evidence="2">The sequence shown here is derived from an EMBL/GenBank/DDBJ whole genome shotgun (WGS) entry which is preliminary data.</text>
</comment>
<dbReference type="InterPro" id="IPR050266">
    <property type="entry name" value="AB_hydrolase_sf"/>
</dbReference>
<dbReference type="RefSeq" id="WP_408086222.1">
    <property type="nucleotide sequence ID" value="NZ_JBELPZ010000025.1"/>
</dbReference>
<proteinExistence type="predicted"/>
<dbReference type="InterPro" id="IPR000073">
    <property type="entry name" value="AB_hydrolase_1"/>
</dbReference>
<dbReference type="Gene3D" id="3.40.50.1820">
    <property type="entry name" value="alpha/beta hydrolase"/>
    <property type="match status" value="1"/>
</dbReference>